<evidence type="ECO:0000313" key="10">
    <source>
        <dbReference type="EMBL" id="GHE93266.1"/>
    </source>
</evidence>
<proteinExistence type="predicted"/>
<feature type="transmembrane region" description="Helical" evidence="7">
    <location>
        <begin position="175"/>
        <end position="193"/>
    </location>
</feature>
<dbReference type="EC" id="2.7.13.3" evidence="3"/>
<dbReference type="PANTHER" id="PTHR43065">
    <property type="entry name" value="SENSOR HISTIDINE KINASE"/>
    <property type="match status" value="1"/>
</dbReference>
<evidence type="ECO:0000259" key="8">
    <source>
        <dbReference type="PROSITE" id="PS50109"/>
    </source>
</evidence>
<sequence length="551" mass="62747">MLAPKNIKSIRHTLLVLIVGVIFSFFILFALYLSHLFIKESEKQSQINVHYWAQYIANISSEYLNKDQKSRAELHAQLVQLKPLNLIKLIDIYQYDNETKTEEFYLSYHNQKPFKTEKDYPSIQLSLEERENIKIPHITEHYTEYFIPVEKSGNIIGYIYLQTNTYSGLAQTNQLLIILAIVFVILLSILRYVTSRLEFIITSPLDNITSNIQHIAKSKDYSLRLESMPYQEVDILARSLNIFLTRTEKHHMKLQQSVQQSIERTQELETKIVNRTAALKESNQELLSTLEKLHQFQDQLVESGKMASLGDMVAGVAHEVNTPIGLGVTASTLLSDRLMEMKGHFENKTLKSSQLKRFFNEGAENVGIIYRNLKRAAELISSFKKVAVDQSSEDIREFNMNELISEVLLTLAPQIKNTPYRVDVACPQDLLIWSKPGPINQIFINLILNSILHAFDNRNNGTITIAISLIENNINISFKDDGSGIDETIKNKIFDPFITTKRGSGGSGLGLHLVYNLVTQALGGSITIESELDKGTEFKIIFPLNLDNNYA</sequence>
<evidence type="ECO:0000256" key="7">
    <source>
        <dbReference type="SAM" id="Phobius"/>
    </source>
</evidence>
<comment type="caution">
    <text evidence="10">The sequence shown here is derived from an EMBL/GenBank/DDBJ whole genome shotgun (WGS) entry which is preliminary data.</text>
</comment>
<dbReference type="Gene3D" id="1.10.287.130">
    <property type="match status" value="1"/>
</dbReference>
<name>A0ABQ3ISG0_9GAMM</name>
<dbReference type="PROSITE" id="PS50109">
    <property type="entry name" value="HIS_KIN"/>
    <property type="match status" value="1"/>
</dbReference>
<dbReference type="PRINTS" id="PR00344">
    <property type="entry name" value="BCTRLSENSOR"/>
</dbReference>
<protein>
    <recommendedName>
        <fullName evidence="3">histidine kinase</fullName>
        <ecNumber evidence="3">2.7.13.3</ecNumber>
    </recommendedName>
</protein>
<keyword evidence="5" id="KW-0808">Transferase</keyword>
<organism evidence="10 11">
    <name type="scientific">Thalassotalea profundi</name>
    <dbReference type="NCBI Taxonomy" id="2036687"/>
    <lineage>
        <taxon>Bacteria</taxon>
        <taxon>Pseudomonadati</taxon>
        <taxon>Pseudomonadota</taxon>
        <taxon>Gammaproteobacteria</taxon>
        <taxon>Alteromonadales</taxon>
        <taxon>Colwelliaceae</taxon>
        <taxon>Thalassotalea</taxon>
    </lineage>
</organism>
<gene>
    <name evidence="10" type="ORF">GCM10011501_23300</name>
</gene>
<reference evidence="11" key="1">
    <citation type="journal article" date="2019" name="Int. J. Syst. Evol. Microbiol.">
        <title>The Global Catalogue of Microorganisms (GCM) 10K type strain sequencing project: providing services to taxonomists for standard genome sequencing and annotation.</title>
        <authorList>
            <consortium name="The Broad Institute Genomics Platform"/>
            <consortium name="The Broad Institute Genome Sequencing Center for Infectious Disease"/>
            <person name="Wu L."/>
            <person name="Ma J."/>
        </authorList>
    </citation>
    <scope>NUCLEOTIDE SEQUENCE [LARGE SCALE GENOMIC DNA]</scope>
    <source>
        <strain evidence="11">CGMCC 1.15922</strain>
    </source>
</reference>
<keyword evidence="11" id="KW-1185">Reference proteome</keyword>
<feature type="domain" description="HAMP" evidence="9">
    <location>
        <begin position="199"/>
        <end position="252"/>
    </location>
</feature>
<dbReference type="Pfam" id="PF02518">
    <property type="entry name" value="HATPase_c"/>
    <property type="match status" value="1"/>
</dbReference>
<dbReference type="Gene3D" id="6.10.340.10">
    <property type="match status" value="1"/>
</dbReference>
<dbReference type="InterPro" id="IPR003660">
    <property type="entry name" value="HAMP_dom"/>
</dbReference>
<evidence type="ECO:0000256" key="4">
    <source>
        <dbReference type="ARBA" id="ARBA00022553"/>
    </source>
</evidence>
<keyword evidence="4" id="KW-0597">Phosphoprotein</keyword>
<keyword evidence="7" id="KW-1133">Transmembrane helix</keyword>
<comment type="subcellular location">
    <subcellularLocation>
        <location evidence="2">Membrane</location>
    </subcellularLocation>
</comment>
<dbReference type="CDD" id="cd00082">
    <property type="entry name" value="HisKA"/>
    <property type="match status" value="1"/>
</dbReference>
<evidence type="ECO:0000256" key="3">
    <source>
        <dbReference type="ARBA" id="ARBA00012438"/>
    </source>
</evidence>
<comment type="catalytic activity">
    <reaction evidence="1">
        <text>ATP + protein L-histidine = ADP + protein N-phospho-L-histidine.</text>
        <dbReference type="EC" id="2.7.13.3"/>
    </reaction>
</comment>
<dbReference type="InterPro" id="IPR003661">
    <property type="entry name" value="HisK_dim/P_dom"/>
</dbReference>
<dbReference type="SUPFAM" id="SSF55874">
    <property type="entry name" value="ATPase domain of HSP90 chaperone/DNA topoisomerase II/histidine kinase"/>
    <property type="match status" value="1"/>
</dbReference>
<accession>A0ABQ3ISG0</accession>
<keyword evidence="6" id="KW-0418">Kinase</keyword>
<dbReference type="PANTHER" id="PTHR43065:SF47">
    <property type="match status" value="1"/>
</dbReference>
<keyword evidence="7" id="KW-0812">Transmembrane</keyword>
<feature type="domain" description="Histidine kinase" evidence="8">
    <location>
        <begin position="315"/>
        <end position="546"/>
    </location>
</feature>
<dbReference type="PROSITE" id="PS50885">
    <property type="entry name" value="HAMP"/>
    <property type="match status" value="1"/>
</dbReference>
<evidence type="ECO:0000259" key="9">
    <source>
        <dbReference type="PROSITE" id="PS50885"/>
    </source>
</evidence>
<dbReference type="InterPro" id="IPR004358">
    <property type="entry name" value="Sig_transdc_His_kin-like_C"/>
</dbReference>
<feature type="transmembrane region" description="Helical" evidence="7">
    <location>
        <begin position="12"/>
        <end position="33"/>
    </location>
</feature>
<dbReference type="SMART" id="SM00387">
    <property type="entry name" value="HATPase_c"/>
    <property type="match status" value="1"/>
</dbReference>
<dbReference type="InterPro" id="IPR036890">
    <property type="entry name" value="HATPase_C_sf"/>
</dbReference>
<evidence type="ECO:0000256" key="5">
    <source>
        <dbReference type="ARBA" id="ARBA00022679"/>
    </source>
</evidence>
<dbReference type="Proteomes" id="UP000626370">
    <property type="component" value="Unassembled WGS sequence"/>
</dbReference>
<dbReference type="Gene3D" id="3.30.565.10">
    <property type="entry name" value="Histidine kinase-like ATPase, C-terminal domain"/>
    <property type="match status" value="1"/>
</dbReference>
<evidence type="ECO:0000256" key="1">
    <source>
        <dbReference type="ARBA" id="ARBA00000085"/>
    </source>
</evidence>
<dbReference type="RefSeq" id="WP_189378437.1">
    <property type="nucleotide sequence ID" value="NZ_BNAH01000009.1"/>
</dbReference>
<evidence type="ECO:0000256" key="2">
    <source>
        <dbReference type="ARBA" id="ARBA00004370"/>
    </source>
</evidence>
<dbReference type="EMBL" id="BNAH01000009">
    <property type="protein sequence ID" value="GHE93266.1"/>
    <property type="molecule type" value="Genomic_DNA"/>
</dbReference>
<dbReference type="InterPro" id="IPR003594">
    <property type="entry name" value="HATPase_dom"/>
</dbReference>
<keyword evidence="7" id="KW-0472">Membrane</keyword>
<dbReference type="InterPro" id="IPR005467">
    <property type="entry name" value="His_kinase_dom"/>
</dbReference>
<evidence type="ECO:0000256" key="6">
    <source>
        <dbReference type="ARBA" id="ARBA00022777"/>
    </source>
</evidence>
<evidence type="ECO:0000313" key="11">
    <source>
        <dbReference type="Proteomes" id="UP000626370"/>
    </source>
</evidence>